<gene>
    <name evidence="2" type="ORF">ACH5RR_038992</name>
</gene>
<name>A0ABD2Y0D5_9GENT</name>
<protein>
    <submittedName>
        <fullName evidence="2">Uncharacterized protein</fullName>
    </submittedName>
</protein>
<dbReference type="AlphaFoldDB" id="A0ABD2Y0D5"/>
<feature type="compositionally biased region" description="Basic and acidic residues" evidence="1">
    <location>
        <begin position="41"/>
        <end position="60"/>
    </location>
</feature>
<accession>A0ABD2Y0D5</accession>
<evidence type="ECO:0000313" key="2">
    <source>
        <dbReference type="EMBL" id="KAL3499899.1"/>
    </source>
</evidence>
<reference evidence="2 3" key="1">
    <citation type="submission" date="2024-11" db="EMBL/GenBank/DDBJ databases">
        <title>A near-complete genome assembly of Cinchona calisaya.</title>
        <authorList>
            <person name="Lian D.C."/>
            <person name="Zhao X.W."/>
            <person name="Wei L."/>
        </authorList>
    </citation>
    <scope>NUCLEOTIDE SEQUENCE [LARGE SCALE GENOMIC DNA]</scope>
    <source>
        <tissue evidence="2">Nenye</tissue>
    </source>
</reference>
<feature type="region of interest" description="Disordered" evidence="1">
    <location>
        <begin position="1"/>
        <end position="60"/>
    </location>
</feature>
<dbReference type="EMBL" id="JBJUIK010000016">
    <property type="protein sequence ID" value="KAL3499899.1"/>
    <property type="molecule type" value="Genomic_DNA"/>
</dbReference>
<sequence>MGSNSVNSGAPVTDSDKGKDKVPASPSVSFASSEHTLSGSKNREGWKRYGFGERGNDGEGAKSMGAGAVTIASAGAAVGIDVQVVEI</sequence>
<feature type="compositionally biased region" description="Low complexity" evidence="1">
    <location>
        <begin position="23"/>
        <end position="33"/>
    </location>
</feature>
<keyword evidence="3" id="KW-1185">Reference proteome</keyword>
<organism evidence="2 3">
    <name type="scientific">Cinchona calisaya</name>
    <dbReference type="NCBI Taxonomy" id="153742"/>
    <lineage>
        <taxon>Eukaryota</taxon>
        <taxon>Viridiplantae</taxon>
        <taxon>Streptophyta</taxon>
        <taxon>Embryophyta</taxon>
        <taxon>Tracheophyta</taxon>
        <taxon>Spermatophyta</taxon>
        <taxon>Magnoliopsida</taxon>
        <taxon>eudicotyledons</taxon>
        <taxon>Gunneridae</taxon>
        <taxon>Pentapetalae</taxon>
        <taxon>asterids</taxon>
        <taxon>lamiids</taxon>
        <taxon>Gentianales</taxon>
        <taxon>Rubiaceae</taxon>
        <taxon>Cinchonoideae</taxon>
        <taxon>Cinchoneae</taxon>
        <taxon>Cinchona</taxon>
    </lineage>
</organism>
<evidence type="ECO:0000313" key="3">
    <source>
        <dbReference type="Proteomes" id="UP001630127"/>
    </source>
</evidence>
<comment type="caution">
    <text evidence="2">The sequence shown here is derived from an EMBL/GenBank/DDBJ whole genome shotgun (WGS) entry which is preliminary data.</text>
</comment>
<feature type="compositionally biased region" description="Polar residues" evidence="1">
    <location>
        <begin position="1"/>
        <end position="10"/>
    </location>
</feature>
<evidence type="ECO:0000256" key="1">
    <source>
        <dbReference type="SAM" id="MobiDB-lite"/>
    </source>
</evidence>
<dbReference type="Proteomes" id="UP001630127">
    <property type="component" value="Unassembled WGS sequence"/>
</dbReference>
<proteinExistence type="predicted"/>